<evidence type="ECO:0000313" key="4">
    <source>
        <dbReference type="Proteomes" id="UP001153292"/>
    </source>
</evidence>
<evidence type="ECO:0000313" key="3">
    <source>
        <dbReference type="EMBL" id="CAH0407397.1"/>
    </source>
</evidence>
<reference evidence="3" key="1">
    <citation type="submission" date="2021-12" db="EMBL/GenBank/DDBJ databases">
        <authorList>
            <person name="King R."/>
        </authorList>
    </citation>
    <scope>NUCLEOTIDE SEQUENCE</scope>
</reference>
<sequence>MSKLPIVLALQIIILYQFTASKYISDYGNIQENRLNLDEVHSFKNVIVLYYNNDNRSISDLWNNIKQTAKNVWESVKRLAKDTKEKIIIWSEQVKAKAEQIRQNFKNHLKELKTEIIITLQNLFGNDGIVKKCLEKQSVKIDAILKNITTDVTSCISDKINLGNKQMNNQCFNFNDTEFLLKVEAKLNKCEEKQEQVEECFDNIRKEIAEETNYKENEILKVRLESRNIADDILDAVVTCSTEGLIEVTKIVTSVALEIINCIVQG</sequence>
<accession>A0ABN8BE29</accession>
<feature type="signal peptide" evidence="2">
    <location>
        <begin position="1"/>
        <end position="21"/>
    </location>
</feature>
<gene>
    <name evidence="3" type="ORF">CHILSU_LOCUS10796</name>
</gene>
<proteinExistence type="predicted"/>
<feature type="chain" id="PRO_5046889043" evidence="2">
    <location>
        <begin position="22"/>
        <end position="266"/>
    </location>
</feature>
<organism evidence="3 4">
    <name type="scientific">Chilo suppressalis</name>
    <name type="common">Asiatic rice borer moth</name>
    <dbReference type="NCBI Taxonomy" id="168631"/>
    <lineage>
        <taxon>Eukaryota</taxon>
        <taxon>Metazoa</taxon>
        <taxon>Ecdysozoa</taxon>
        <taxon>Arthropoda</taxon>
        <taxon>Hexapoda</taxon>
        <taxon>Insecta</taxon>
        <taxon>Pterygota</taxon>
        <taxon>Neoptera</taxon>
        <taxon>Endopterygota</taxon>
        <taxon>Lepidoptera</taxon>
        <taxon>Glossata</taxon>
        <taxon>Ditrysia</taxon>
        <taxon>Pyraloidea</taxon>
        <taxon>Crambidae</taxon>
        <taxon>Crambinae</taxon>
        <taxon>Chilo</taxon>
    </lineage>
</organism>
<dbReference type="Proteomes" id="UP001153292">
    <property type="component" value="Chromosome 8"/>
</dbReference>
<feature type="coiled-coil region" evidence="1">
    <location>
        <begin position="180"/>
        <end position="210"/>
    </location>
</feature>
<name>A0ABN8BE29_CHISP</name>
<evidence type="ECO:0000256" key="2">
    <source>
        <dbReference type="SAM" id="SignalP"/>
    </source>
</evidence>
<keyword evidence="1" id="KW-0175">Coiled coil</keyword>
<protein>
    <submittedName>
        <fullName evidence="3">Uncharacterized protein</fullName>
    </submittedName>
</protein>
<keyword evidence="2" id="KW-0732">Signal</keyword>
<evidence type="ECO:0000256" key="1">
    <source>
        <dbReference type="SAM" id="Coils"/>
    </source>
</evidence>
<dbReference type="EMBL" id="OU963901">
    <property type="protein sequence ID" value="CAH0407397.1"/>
    <property type="molecule type" value="Genomic_DNA"/>
</dbReference>
<keyword evidence="4" id="KW-1185">Reference proteome</keyword>